<name>A0AAN7QB62_9COLE</name>
<dbReference type="EMBL" id="JARPUR010000001">
    <property type="protein sequence ID" value="KAK4886295.1"/>
    <property type="molecule type" value="Genomic_DNA"/>
</dbReference>
<dbReference type="AlphaFoldDB" id="A0AAN7QB62"/>
<gene>
    <name evidence="1" type="ORF">RN001_002566</name>
</gene>
<accession>A0AAN7QB62</accession>
<reference evidence="2" key="1">
    <citation type="submission" date="2023-01" db="EMBL/GenBank/DDBJ databases">
        <title>Key to firefly adult light organ development and bioluminescence: homeobox transcription factors regulate luciferase expression and transportation to peroxisome.</title>
        <authorList>
            <person name="Fu X."/>
        </authorList>
    </citation>
    <scope>NUCLEOTIDE SEQUENCE [LARGE SCALE GENOMIC DNA]</scope>
</reference>
<comment type="caution">
    <text evidence="1">The sequence shown here is derived from an EMBL/GenBank/DDBJ whole genome shotgun (WGS) entry which is preliminary data.</text>
</comment>
<evidence type="ECO:0000313" key="2">
    <source>
        <dbReference type="Proteomes" id="UP001353858"/>
    </source>
</evidence>
<keyword evidence="2" id="KW-1185">Reference proteome</keyword>
<proteinExistence type="predicted"/>
<dbReference type="Proteomes" id="UP001353858">
    <property type="component" value="Unassembled WGS sequence"/>
</dbReference>
<sequence>MVSTTAVTVCKFIFDQYFLNLINLNKNKIKVVNDTIDLFIEEIYRDTELWRNEMLPKLTQFYTECIAPEIVRNNIGNGFKCIDPIYIREAIRIYEDKKCKKNKMQL</sequence>
<evidence type="ECO:0000313" key="1">
    <source>
        <dbReference type="EMBL" id="KAK4886295.1"/>
    </source>
</evidence>
<protein>
    <submittedName>
        <fullName evidence="1">Uncharacterized protein</fullName>
    </submittedName>
</protein>
<organism evidence="1 2">
    <name type="scientific">Aquatica leii</name>
    <dbReference type="NCBI Taxonomy" id="1421715"/>
    <lineage>
        <taxon>Eukaryota</taxon>
        <taxon>Metazoa</taxon>
        <taxon>Ecdysozoa</taxon>
        <taxon>Arthropoda</taxon>
        <taxon>Hexapoda</taxon>
        <taxon>Insecta</taxon>
        <taxon>Pterygota</taxon>
        <taxon>Neoptera</taxon>
        <taxon>Endopterygota</taxon>
        <taxon>Coleoptera</taxon>
        <taxon>Polyphaga</taxon>
        <taxon>Elateriformia</taxon>
        <taxon>Elateroidea</taxon>
        <taxon>Lampyridae</taxon>
        <taxon>Luciolinae</taxon>
        <taxon>Aquatica</taxon>
    </lineage>
</organism>